<dbReference type="Proteomes" id="UP000193100">
    <property type="component" value="Plasmid pSMR5"/>
</dbReference>
<keyword evidence="2" id="KW-0614">Plasmid</keyword>
<reference evidence="2 3" key="1">
    <citation type="submission" date="2017-04" db="EMBL/GenBank/DDBJ databases">
        <title>Genome Sequence of Marinobacter salarius strain SMR5 Isolated from a culture of the Diatom Skeletonema marinoi.</title>
        <authorList>
            <person name="Topel M."/>
            <person name="Pinder M.I.M."/>
            <person name="Johansson O.N."/>
            <person name="Kourtchenko O."/>
            <person name="Godhe A."/>
            <person name="Clarke A.K."/>
        </authorList>
    </citation>
    <scope>NUCLEOTIDE SEQUENCE [LARGE SCALE GENOMIC DNA]</scope>
    <source>
        <strain evidence="2 3">SMR5</strain>
        <plasmid evidence="3">Plasmid psmr5</plasmid>
    </source>
</reference>
<name>A0A1W6KFH8_9GAMM</name>
<geneLocation type="plasmid" evidence="3">
    <name>psmr5</name>
</geneLocation>
<dbReference type="RefSeq" id="WP_085682140.1">
    <property type="nucleotide sequence ID" value="NZ_CP020932.1"/>
</dbReference>
<proteinExistence type="predicted"/>
<evidence type="ECO:0000259" key="1">
    <source>
        <dbReference type="Pfam" id="PF23768"/>
    </source>
</evidence>
<dbReference type="AlphaFoldDB" id="A0A1W6KFH8"/>
<sequence length="71" mass="8364">MPDTIKVSYYVETDKIGSRCDGIVEFDQNHWNSMTAEEKETEMKEEAFNYVDWGFSEEPTDQDSEDDQEDQ</sequence>
<dbReference type="EMBL" id="CP020932">
    <property type="protein sequence ID" value="ARM86176.1"/>
    <property type="molecule type" value="Genomic_DNA"/>
</dbReference>
<evidence type="ECO:0000313" key="3">
    <source>
        <dbReference type="Proteomes" id="UP000193100"/>
    </source>
</evidence>
<dbReference type="Pfam" id="PF23768">
    <property type="entry name" value="DUF7167"/>
    <property type="match status" value="1"/>
</dbReference>
<dbReference type="GeneID" id="77258060"/>
<gene>
    <name evidence="2" type="ORF">MARSALSMR5_04156</name>
</gene>
<dbReference type="InterPro" id="IPR055591">
    <property type="entry name" value="DUF7167"/>
</dbReference>
<accession>A0A1W6KFH8</accession>
<protein>
    <recommendedName>
        <fullName evidence="1">DUF7167 domain-containing protein</fullName>
    </recommendedName>
</protein>
<evidence type="ECO:0000313" key="2">
    <source>
        <dbReference type="EMBL" id="ARM86176.1"/>
    </source>
</evidence>
<feature type="domain" description="DUF7167" evidence="1">
    <location>
        <begin position="5"/>
        <end position="58"/>
    </location>
</feature>
<organism evidence="2 3">
    <name type="scientific">Marinobacter salarius</name>
    <dbReference type="NCBI Taxonomy" id="1420917"/>
    <lineage>
        <taxon>Bacteria</taxon>
        <taxon>Pseudomonadati</taxon>
        <taxon>Pseudomonadota</taxon>
        <taxon>Gammaproteobacteria</taxon>
        <taxon>Pseudomonadales</taxon>
        <taxon>Marinobacteraceae</taxon>
        <taxon>Marinobacter</taxon>
    </lineage>
</organism>